<keyword evidence="3" id="KW-1185">Reference proteome</keyword>
<keyword evidence="1" id="KW-0732">Signal</keyword>
<evidence type="ECO:0000313" key="2">
    <source>
        <dbReference type="EMBL" id="KAK5088105.1"/>
    </source>
</evidence>
<name>A0AAN7Y7Z2_9EURO</name>
<sequence length="98" mass="10576">MVAFKVFLALLPIFGAVLAHPQAVYDDIPTGWFHDVTATLLTPTAGVNYDKDGMPIVKRADSPSLPPVATPTPKYKAMKGQRINLDGFEEAGAYGKDE</sequence>
<dbReference type="Proteomes" id="UP001309876">
    <property type="component" value="Unassembled WGS sequence"/>
</dbReference>
<evidence type="ECO:0000256" key="1">
    <source>
        <dbReference type="SAM" id="SignalP"/>
    </source>
</evidence>
<comment type="caution">
    <text evidence="2">The sequence shown here is derived from an EMBL/GenBank/DDBJ whole genome shotgun (WGS) entry which is preliminary data.</text>
</comment>
<protein>
    <submittedName>
        <fullName evidence="2">Uncharacterized protein</fullName>
    </submittedName>
</protein>
<feature type="chain" id="PRO_5042869364" evidence="1">
    <location>
        <begin position="20"/>
        <end position="98"/>
    </location>
</feature>
<organism evidence="2 3">
    <name type="scientific">Lithohypha guttulata</name>
    <dbReference type="NCBI Taxonomy" id="1690604"/>
    <lineage>
        <taxon>Eukaryota</taxon>
        <taxon>Fungi</taxon>
        <taxon>Dikarya</taxon>
        <taxon>Ascomycota</taxon>
        <taxon>Pezizomycotina</taxon>
        <taxon>Eurotiomycetes</taxon>
        <taxon>Chaetothyriomycetidae</taxon>
        <taxon>Chaetothyriales</taxon>
        <taxon>Trichomeriaceae</taxon>
        <taxon>Lithohypha</taxon>
    </lineage>
</organism>
<gene>
    <name evidence="2" type="ORF">LTR05_002322</name>
</gene>
<accession>A0AAN7Y7Z2</accession>
<feature type="signal peptide" evidence="1">
    <location>
        <begin position="1"/>
        <end position="19"/>
    </location>
</feature>
<dbReference type="AlphaFoldDB" id="A0AAN7Y7Z2"/>
<dbReference type="EMBL" id="JAVRRJ010000002">
    <property type="protein sequence ID" value="KAK5088105.1"/>
    <property type="molecule type" value="Genomic_DNA"/>
</dbReference>
<proteinExistence type="predicted"/>
<reference evidence="2 3" key="1">
    <citation type="submission" date="2023-08" db="EMBL/GenBank/DDBJ databases">
        <title>Black Yeasts Isolated from many extreme environments.</title>
        <authorList>
            <person name="Coleine C."/>
            <person name="Stajich J.E."/>
            <person name="Selbmann L."/>
        </authorList>
    </citation>
    <scope>NUCLEOTIDE SEQUENCE [LARGE SCALE GENOMIC DNA]</scope>
    <source>
        <strain evidence="2 3">CCFEE 5910</strain>
    </source>
</reference>
<evidence type="ECO:0000313" key="3">
    <source>
        <dbReference type="Proteomes" id="UP001309876"/>
    </source>
</evidence>